<feature type="domain" description="PH" evidence="2">
    <location>
        <begin position="1"/>
        <end position="94"/>
    </location>
</feature>
<dbReference type="Pfam" id="PF00169">
    <property type="entry name" value="PH"/>
    <property type="match status" value="1"/>
</dbReference>
<comment type="caution">
    <text evidence="3">The sequence shown here is derived from an EMBL/GenBank/DDBJ whole genome shotgun (WGS) entry which is preliminary data.</text>
</comment>
<dbReference type="SUPFAM" id="SSF50729">
    <property type="entry name" value="PH domain-like"/>
    <property type="match status" value="1"/>
</dbReference>
<evidence type="ECO:0000313" key="4">
    <source>
        <dbReference type="Proteomes" id="UP000023152"/>
    </source>
</evidence>
<evidence type="ECO:0000313" key="3">
    <source>
        <dbReference type="EMBL" id="ETO23294.1"/>
    </source>
</evidence>
<proteinExistence type="predicted"/>
<protein>
    <recommendedName>
        <fullName evidence="2">PH domain-containing protein</fullName>
    </recommendedName>
</protein>
<dbReference type="Proteomes" id="UP000023152">
    <property type="component" value="Unassembled WGS sequence"/>
</dbReference>
<reference evidence="3 4" key="1">
    <citation type="journal article" date="2013" name="Curr. Biol.">
        <title>The Genome of the Foraminiferan Reticulomyxa filosa.</title>
        <authorList>
            <person name="Glockner G."/>
            <person name="Hulsmann N."/>
            <person name="Schleicher M."/>
            <person name="Noegel A.A."/>
            <person name="Eichinger L."/>
            <person name="Gallinger C."/>
            <person name="Pawlowski J."/>
            <person name="Sierra R."/>
            <person name="Euteneuer U."/>
            <person name="Pillet L."/>
            <person name="Moustafa A."/>
            <person name="Platzer M."/>
            <person name="Groth M."/>
            <person name="Szafranski K."/>
            <person name="Schliwa M."/>
        </authorList>
    </citation>
    <scope>NUCLEOTIDE SEQUENCE [LARGE SCALE GENOMIC DNA]</scope>
</reference>
<dbReference type="InterPro" id="IPR001849">
    <property type="entry name" value="PH_domain"/>
</dbReference>
<feature type="region of interest" description="Disordered" evidence="1">
    <location>
        <begin position="1"/>
        <end position="31"/>
    </location>
</feature>
<dbReference type="InterPro" id="IPR011993">
    <property type="entry name" value="PH-like_dom_sf"/>
</dbReference>
<dbReference type="Gene3D" id="2.30.29.30">
    <property type="entry name" value="Pleckstrin-homology domain (PH domain)/Phosphotyrosine-binding domain (PTB)"/>
    <property type="match status" value="1"/>
</dbReference>
<name>X6NBY0_RETFI</name>
<feature type="compositionally biased region" description="Polar residues" evidence="1">
    <location>
        <begin position="1"/>
        <end position="20"/>
    </location>
</feature>
<sequence>MVLDVSTNNLTATPGQQNQIKPKKKTDLESDGDIEEEVIKIDPMSCVVYRSQELRSEGFPYVFILKTSEEEHHFATQTEQEMKEWIKHIHALVPYSFVFIFFKKVNKTMKCVNEDIGKWT</sequence>
<dbReference type="PROSITE" id="PS50003">
    <property type="entry name" value="PH_DOMAIN"/>
    <property type="match status" value="1"/>
</dbReference>
<evidence type="ECO:0000256" key="1">
    <source>
        <dbReference type="SAM" id="MobiDB-lite"/>
    </source>
</evidence>
<evidence type="ECO:0000259" key="2">
    <source>
        <dbReference type="PROSITE" id="PS50003"/>
    </source>
</evidence>
<dbReference type="EMBL" id="ASPP01010063">
    <property type="protein sequence ID" value="ETO23294.1"/>
    <property type="molecule type" value="Genomic_DNA"/>
</dbReference>
<dbReference type="AlphaFoldDB" id="X6NBY0"/>
<gene>
    <name evidence="3" type="ORF">RFI_13887</name>
</gene>
<keyword evidence="4" id="KW-1185">Reference proteome</keyword>
<organism evidence="3 4">
    <name type="scientific">Reticulomyxa filosa</name>
    <dbReference type="NCBI Taxonomy" id="46433"/>
    <lineage>
        <taxon>Eukaryota</taxon>
        <taxon>Sar</taxon>
        <taxon>Rhizaria</taxon>
        <taxon>Retaria</taxon>
        <taxon>Foraminifera</taxon>
        <taxon>Monothalamids</taxon>
        <taxon>Reticulomyxidae</taxon>
        <taxon>Reticulomyxa</taxon>
    </lineage>
</organism>
<accession>X6NBY0</accession>